<dbReference type="WBParaSite" id="GPLIN_000286000">
    <property type="protein sequence ID" value="GPLIN_000286000"/>
    <property type="gene ID" value="GPLIN_000286000"/>
</dbReference>
<dbReference type="Proteomes" id="UP000050741">
    <property type="component" value="Unassembled WGS sequence"/>
</dbReference>
<reference evidence="1" key="1">
    <citation type="submission" date="2013-12" db="EMBL/GenBank/DDBJ databases">
        <authorList>
            <person name="Aslett M."/>
        </authorList>
    </citation>
    <scope>NUCLEOTIDE SEQUENCE [LARGE SCALE GENOMIC DNA]</scope>
    <source>
        <strain evidence="1">Lindley</strain>
    </source>
</reference>
<organism evidence="1 2">
    <name type="scientific">Globodera pallida</name>
    <name type="common">Potato cyst nematode worm</name>
    <name type="synonym">Heterodera pallida</name>
    <dbReference type="NCBI Taxonomy" id="36090"/>
    <lineage>
        <taxon>Eukaryota</taxon>
        <taxon>Metazoa</taxon>
        <taxon>Ecdysozoa</taxon>
        <taxon>Nematoda</taxon>
        <taxon>Chromadorea</taxon>
        <taxon>Rhabditida</taxon>
        <taxon>Tylenchina</taxon>
        <taxon>Tylenchomorpha</taxon>
        <taxon>Tylenchoidea</taxon>
        <taxon>Heteroderidae</taxon>
        <taxon>Heteroderinae</taxon>
        <taxon>Globodera</taxon>
    </lineage>
</organism>
<accession>A0A183BQH4</accession>
<protein>
    <submittedName>
        <fullName evidence="2">DUF4817 domain-containing protein</fullName>
    </submittedName>
</protein>
<proteinExistence type="predicted"/>
<evidence type="ECO:0000313" key="2">
    <source>
        <dbReference type="WBParaSite" id="GPLIN_000286000"/>
    </source>
</evidence>
<dbReference type="AlphaFoldDB" id="A0A183BQH4"/>
<evidence type="ECO:0000313" key="1">
    <source>
        <dbReference type="Proteomes" id="UP000050741"/>
    </source>
</evidence>
<name>A0A183BQH4_GLOPA</name>
<sequence length="124" mass="13984">MAQQMTRAALNHRVRVLSVLEKVKLVCWFEETHSFAQVARRYRAEFGIEPPQLDHVKKLHQRFVNTGSLLKGSATAFSAMGNGIDLEEQQPMPVVSDAGLDAEEQLRMTRIEVDQRSSTLSAFV</sequence>
<keyword evidence="1" id="KW-1185">Reference proteome</keyword>
<reference evidence="2" key="3">
    <citation type="submission" date="2016-06" db="UniProtKB">
        <authorList>
            <consortium name="WormBaseParasite"/>
        </authorList>
    </citation>
    <scope>IDENTIFICATION</scope>
</reference>
<reference evidence="1" key="2">
    <citation type="submission" date="2014-05" db="EMBL/GenBank/DDBJ databases">
        <title>The genome and life-stage specific transcriptomes of Globodera pallida elucidate key aspects of plant parasitism by a cyst nematode.</title>
        <authorList>
            <person name="Cotton J.A."/>
            <person name="Lilley C.J."/>
            <person name="Jones L.M."/>
            <person name="Kikuchi T."/>
            <person name="Reid A.J."/>
            <person name="Thorpe P."/>
            <person name="Tsai I.J."/>
            <person name="Beasley H."/>
            <person name="Blok V."/>
            <person name="Cock P.J.A."/>
            <person name="Van den Akker S.E."/>
            <person name="Holroyd N."/>
            <person name="Hunt M."/>
            <person name="Mantelin S."/>
            <person name="Naghra H."/>
            <person name="Pain A."/>
            <person name="Palomares-Rius J.E."/>
            <person name="Zarowiecki M."/>
            <person name="Berriman M."/>
            <person name="Jones J.T."/>
            <person name="Urwin P.E."/>
        </authorList>
    </citation>
    <scope>NUCLEOTIDE SEQUENCE [LARGE SCALE GENOMIC DNA]</scope>
    <source>
        <strain evidence="1">Lindley</strain>
    </source>
</reference>